<dbReference type="Pfam" id="PF09924">
    <property type="entry name" value="LPG_synthase_C"/>
    <property type="match status" value="1"/>
</dbReference>
<keyword evidence="5" id="KW-0472">Membrane</keyword>
<evidence type="ECO:0000256" key="4">
    <source>
        <dbReference type="ARBA" id="ARBA00022989"/>
    </source>
</evidence>
<dbReference type="GO" id="GO:0005886">
    <property type="term" value="C:plasma membrane"/>
    <property type="evidence" value="ECO:0007669"/>
    <property type="project" value="UniProtKB-SubCell"/>
</dbReference>
<gene>
    <name evidence="7" type="ORF">CCHLO57077_00019483</name>
</gene>
<keyword evidence="3" id="KW-0812">Transmembrane</keyword>
<evidence type="ECO:0000259" key="6">
    <source>
        <dbReference type="Pfam" id="PF09924"/>
    </source>
</evidence>
<dbReference type="AlphaFoldDB" id="A0AA35LYB1"/>
<keyword evidence="8" id="KW-1185">Reference proteome</keyword>
<sequence length="394" mass="44304">MARLSTSPSSTTTKVDYHIITTAYHAAHNIPQIVSPRNLTNASTSINDSDSKSLKTPFDQAYQLYARTSHMGILDPEYKTFTSQRGHGSLLYKIHARTLVVAGDPLCSEECQIPLLEELRHFRKCHGLRVAFVGASQNFAQHLQQEGWTTLHFGHERVINPLTNKVLRNQASKRMLSQNKQLLDPKRGGISVRLYCPSVEGVDLALEAQLQNLYDEWRSERHHKQGSTVQAFVTVYGLFSYRQPTLFLYTSDRNGQLKGFAMLRALGAQTGFHIDPCIASLTAPRGITDLLITTAMQLLKAANINYLSLGFEPLGSLEEIHGQMKLQSWLWKRGYDRMIKSVPVTGKAAYFSKFYPDEALASKLFMCLPSKGVPVRESVALMQFANMNVRQLLK</sequence>
<dbReference type="Proteomes" id="UP001160390">
    <property type="component" value="Unassembled WGS sequence"/>
</dbReference>
<dbReference type="GO" id="GO:0016755">
    <property type="term" value="F:aminoacyltransferase activity"/>
    <property type="evidence" value="ECO:0007669"/>
    <property type="project" value="TreeGrafter"/>
</dbReference>
<keyword evidence="2" id="KW-1003">Cell membrane</keyword>
<name>A0AA35LYB1_9HYPO</name>
<dbReference type="EMBL" id="CABFNP030000783">
    <property type="protein sequence ID" value="CAI6085976.1"/>
    <property type="molecule type" value="Genomic_DNA"/>
</dbReference>
<dbReference type="GO" id="GO:0055091">
    <property type="term" value="P:phospholipid homeostasis"/>
    <property type="evidence" value="ECO:0007669"/>
    <property type="project" value="TreeGrafter"/>
</dbReference>
<evidence type="ECO:0000313" key="7">
    <source>
        <dbReference type="EMBL" id="CAI6085976.1"/>
    </source>
</evidence>
<reference evidence="7" key="1">
    <citation type="submission" date="2023-01" db="EMBL/GenBank/DDBJ databases">
        <authorList>
            <person name="Piombo E."/>
        </authorList>
    </citation>
    <scope>NUCLEOTIDE SEQUENCE</scope>
</reference>
<evidence type="ECO:0000313" key="8">
    <source>
        <dbReference type="Proteomes" id="UP001160390"/>
    </source>
</evidence>
<evidence type="ECO:0000256" key="3">
    <source>
        <dbReference type="ARBA" id="ARBA00022692"/>
    </source>
</evidence>
<dbReference type="InterPro" id="IPR024320">
    <property type="entry name" value="LPG_synthase_C"/>
</dbReference>
<accession>A0AA35LYB1</accession>
<organism evidence="7 8">
    <name type="scientific">Clonostachys chloroleuca</name>
    <dbReference type="NCBI Taxonomy" id="1926264"/>
    <lineage>
        <taxon>Eukaryota</taxon>
        <taxon>Fungi</taxon>
        <taxon>Dikarya</taxon>
        <taxon>Ascomycota</taxon>
        <taxon>Pezizomycotina</taxon>
        <taxon>Sordariomycetes</taxon>
        <taxon>Hypocreomycetidae</taxon>
        <taxon>Hypocreales</taxon>
        <taxon>Bionectriaceae</taxon>
        <taxon>Clonostachys</taxon>
    </lineage>
</organism>
<dbReference type="PANTHER" id="PTHR34697:SF2">
    <property type="entry name" value="PHOSPHATIDYLGLYCEROL LYSYLTRANSFERASE"/>
    <property type="match status" value="1"/>
</dbReference>
<keyword evidence="4" id="KW-1133">Transmembrane helix</keyword>
<proteinExistence type="predicted"/>
<comment type="caution">
    <text evidence="7">The sequence shown here is derived from an EMBL/GenBank/DDBJ whole genome shotgun (WGS) entry which is preliminary data.</text>
</comment>
<feature type="domain" description="Phosphatidylglycerol lysyltransferase C-terminal" evidence="6">
    <location>
        <begin position="68"/>
        <end position="358"/>
    </location>
</feature>
<evidence type="ECO:0000256" key="5">
    <source>
        <dbReference type="ARBA" id="ARBA00023136"/>
    </source>
</evidence>
<comment type="subcellular location">
    <subcellularLocation>
        <location evidence="1">Cell membrane</location>
        <topology evidence="1">Multi-pass membrane protein</topology>
    </subcellularLocation>
</comment>
<dbReference type="InterPro" id="IPR051211">
    <property type="entry name" value="PG_lysyltransferase"/>
</dbReference>
<evidence type="ECO:0000256" key="2">
    <source>
        <dbReference type="ARBA" id="ARBA00022475"/>
    </source>
</evidence>
<protein>
    <recommendedName>
        <fullName evidence="6">Phosphatidylglycerol lysyltransferase C-terminal domain-containing protein</fullName>
    </recommendedName>
</protein>
<evidence type="ECO:0000256" key="1">
    <source>
        <dbReference type="ARBA" id="ARBA00004651"/>
    </source>
</evidence>
<dbReference type="PANTHER" id="PTHR34697">
    <property type="entry name" value="PHOSPHATIDYLGLYCEROL LYSYLTRANSFERASE"/>
    <property type="match status" value="1"/>
</dbReference>